<feature type="chain" id="PRO_5034377689" evidence="2">
    <location>
        <begin position="27"/>
        <end position="239"/>
    </location>
</feature>
<keyword evidence="1" id="KW-0812">Transmembrane</keyword>
<name>A0A8H3EIJ5_9LECA</name>
<sequence>MRCTHVLNLAFVLAVMKIPIAKPVLAFQSQPETEPSFDSLALGPTTGQSITTSRSLQTRDLDRACSKDLRLFSDQISTLGLKCNAKPYSHVRAIPRSEAGYSPSVSERSLISDLAKTGFRLVWDCMDIAYASYIAFHQTTKLWANITANARGKWKAEQEMMTLDISYGSLKLSIAGLIDVISWELVADFAAQILVLSRILVFGSFMVLVLANAAAMVITLAIAVQILDSVRPHQLVTGP</sequence>
<proteinExistence type="predicted"/>
<keyword evidence="2" id="KW-0732">Signal</keyword>
<dbReference type="EMBL" id="CAJPDT010000003">
    <property type="protein sequence ID" value="CAF9907219.1"/>
    <property type="molecule type" value="Genomic_DNA"/>
</dbReference>
<keyword evidence="1" id="KW-0472">Membrane</keyword>
<protein>
    <submittedName>
        <fullName evidence="3">Uncharacterized protein</fullName>
    </submittedName>
</protein>
<evidence type="ECO:0000256" key="1">
    <source>
        <dbReference type="SAM" id="Phobius"/>
    </source>
</evidence>
<gene>
    <name evidence="3" type="ORF">IMSHALPRED_005474</name>
</gene>
<accession>A0A8H3EIJ5</accession>
<feature type="transmembrane region" description="Helical" evidence="1">
    <location>
        <begin position="199"/>
        <end position="224"/>
    </location>
</feature>
<organism evidence="3 4">
    <name type="scientific">Imshaugia aleurites</name>
    <dbReference type="NCBI Taxonomy" id="172621"/>
    <lineage>
        <taxon>Eukaryota</taxon>
        <taxon>Fungi</taxon>
        <taxon>Dikarya</taxon>
        <taxon>Ascomycota</taxon>
        <taxon>Pezizomycotina</taxon>
        <taxon>Lecanoromycetes</taxon>
        <taxon>OSLEUM clade</taxon>
        <taxon>Lecanoromycetidae</taxon>
        <taxon>Lecanorales</taxon>
        <taxon>Lecanorineae</taxon>
        <taxon>Parmeliaceae</taxon>
        <taxon>Imshaugia</taxon>
    </lineage>
</organism>
<reference evidence="3" key="1">
    <citation type="submission" date="2021-03" db="EMBL/GenBank/DDBJ databases">
        <authorList>
            <person name="Tagirdzhanova G."/>
        </authorList>
    </citation>
    <scope>NUCLEOTIDE SEQUENCE</scope>
</reference>
<comment type="caution">
    <text evidence="3">The sequence shown here is derived from an EMBL/GenBank/DDBJ whole genome shotgun (WGS) entry which is preliminary data.</text>
</comment>
<feature type="signal peptide" evidence="2">
    <location>
        <begin position="1"/>
        <end position="26"/>
    </location>
</feature>
<dbReference type="OrthoDB" id="5403388at2759"/>
<evidence type="ECO:0000313" key="3">
    <source>
        <dbReference type="EMBL" id="CAF9907219.1"/>
    </source>
</evidence>
<keyword evidence="1" id="KW-1133">Transmembrane helix</keyword>
<dbReference type="Proteomes" id="UP000664534">
    <property type="component" value="Unassembled WGS sequence"/>
</dbReference>
<evidence type="ECO:0000256" key="2">
    <source>
        <dbReference type="SAM" id="SignalP"/>
    </source>
</evidence>
<evidence type="ECO:0000313" key="4">
    <source>
        <dbReference type="Proteomes" id="UP000664534"/>
    </source>
</evidence>
<keyword evidence="4" id="KW-1185">Reference proteome</keyword>
<dbReference type="AlphaFoldDB" id="A0A8H3EIJ5"/>